<gene>
    <name evidence="1" type="ORF">UFOVP208_11</name>
</gene>
<sequence>MKNKIEDLRNHLFATIESLMDEEKPMDLDRAKTISDVAQTIINSAKVEVEFINKVGGIGTDFIPLEDRKRIN</sequence>
<protein>
    <submittedName>
        <fullName evidence="1">Uncharacterized protein</fullName>
    </submittedName>
</protein>
<organism evidence="1">
    <name type="scientific">uncultured Caudovirales phage</name>
    <dbReference type="NCBI Taxonomy" id="2100421"/>
    <lineage>
        <taxon>Viruses</taxon>
        <taxon>Duplodnaviria</taxon>
        <taxon>Heunggongvirae</taxon>
        <taxon>Uroviricota</taxon>
        <taxon>Caudoviricetes</taxon>
        <taxon>Peduoviridae</taxon>
        <taxon>Maltschvirus</taxon>
        <taxon>Maltschvirus maltsch</taxon>
    </lineage>
</organism>
<proteinExistence type="predicted"/>
<evidence type="ECO:0000313" key="1">
    <source>
        <dbReference type="EMBL" id="CAB5217763.1"/>
    </source>
</evidence>
<reference evidence="1" key="1">
    <citation type="submission" date="2020-05" db="EMBL/GenBank/DDBJ databases">
        <authorList>
            <person name="Chiriac C."/>
            <person name="Salcher M."/>
            <person name="Ghai R."/>
            <person name="Kavagutti S V."/>
        </authorList>
    </citation>
    <scope>NUCLEOTIDE SEQUENCE</scope>
</reference>
<name>A0A6J7WQV7_9CAUD</name>
<accession>A0A6J7WQV7</accession>
<dbReference type="EMBL" id="LR798248">
    <property type="protein sequence ID" value="CAB5217763.1"/>
    <property type="molecule type" value="Genomic_DNA"/>
</dbReference>